<dbReference type="Proteomes" id="UP000248857">
    <property type="component" value="Unassembled WGS sequence"/>
</dbReference>
<protein>
    <submittedName>
        <fullName evidence="1">Uncharacterized protein</fullName>
    </submittedName>
</protein>
<organism evidence="1 2">
    <name type="scientific">Acaryochloris thomasi RCC1774</name>
    <dbReference type="NCBI Taxonomy" id="1764569"/>
    <lineage>
        <taxon>Bacteria</taxon>
        <taxon>Bacillati</taxon>
        <taxon>Cyanobacteriota</taxon>
        <taxon>Cyanophyceae</taxon>
        <taxon>Acaryochloridales</taxon>
        <taxon>Acaryochloridaceae</taxon>
        <taxon>Acaryochloris</taxon>
        <taxon>Acaryochloris thomasi</taxon>
    </lineage>
</organism>
<sequence length="762" mass="89731">MFSYDTSYETNFAGEIKIPDKIGIKKYTNLCRILKRELSQVIEDREEEHFEYVYAVDFSEIYAYVFREKTAKEFSIFQDIPDSVALALQYNALHFLFHQSKRCILLQSYEKEWDFLLSNLSKEELSKILSSDYEIAKELKYLQENSTFQDLLKRTDNSKDLNDSEFNKAWEFLTEHSSTLLGVFLQHSLPLQRLMNLTSDELFQDATSFIQNYDSSFNFSHEEKVSEPVLRRYKKLITLRRHESSSNSCYLDAIALGTIDKMNQVLSQRQIKIVLVTRSEAMHRLSESEHPKKKPSLSSLRHPRIFLDFYRRTTTDELKEHLYTVTNFIESSNKASRRKEEGELEVHDFLKKNFEKLQNIRKFWINAATIVDVSKSEQYDAHSRSIIPTDRPSQLSVHRLMKFIRNNEDLGHRLEVRVDNIADEWKKAHHTLGVSLQAVTASSKSNLDIQVVSSDTKHELHSKKAISLYSLHFYSNEAKKFIEDYSKVLSVQWWEILDSFNTQKDLSSDAKYERILALSFVLSTLGEWKLAKRYCELALTSSPKNMTFVYPSEGFYFLSICVRKTNYSVLGLRESLRLIDRAIDLRRKHIDSDESRYYLERGNQTLILNCLLSADDINREPDFRFPYAENGFSDLLKAEKLAFNDPVLISQIVVYRLNYYIESKQYTYHIQEIERDIRRLVECQKRIHNHVKDWPIIILDTVVWSYWIINSNNSSKDWLQDKDWVSYLNYLRLSTATQSDLTGREKAMVEMHLQKIFNISAL</sequence>
<reference evidence="1 2" key="1">
    <citation type="journal article" date="2018" name="Sci. Rep.">
        <title>A novel species of the marine cyanobacterium Acaryochloris with a unique pigment content and lifestyle.</title>
        <authorList>
            <person name="Partensky F."/>
            <person name="Six C."/>
            <person name="Ratin M."/>
            <person name="Garczarek L."/>
            <person name="Vaulot D."/>
            <person name="Probert I."/>
            <person name="Calteau A."/>
            <person name="Gourvil P."/>
            <person name="Marie D."/>
            <person name="Grebert T."/>
            <person name="Bouchier C."/>
            <person name="Le Panse S."/>
            <person name="Gachenot M."/>
            <person name="Rodriguez F."/>
            <person name="Garrido J.L."/>
        </authorList>
    </citation>
    <scope>NUCLEOTIDE SEQUENCE [LARGE SCALE GENOMIC DNA]</scope>
    <source>
        <strain evidence="1 2">RCC1774</strain>
    </source>
</reference>
<accession>A0A2W1J7I1</accession>
<dbReference type="AlphaFoldDB" id="A0A2W1J7I1"/>
<gene>
    <name evidence="1" type="ORF">C1752_16969</name>
</gene>
<dbReference type="RefSeq" id="WP_110989247.1">
    <property type="nucleotide sequence ID" value="NZ_CAWNWM010000051.1"/>
</dbReference>
<comment type="caution">
    <text evidence="1">The sequence shown here is derived from an EMBL/GenBank/DDBJ whole genome shotgun (WGS) entry which is preliminary data.</text>
</comment>
<name>A0A2W1J7I1_9CYAN</name>
<dbReference type="EMBL" id="PQWO01000051">
    <property type="protein sequence ID" value="PZD70198.1"/>
    <property type="molecule type" value="Genomic_DNA"/>
</dbReference>
<evidence type="ECO:0000313" key="1">
    <source>
        <dbReference type="EMBL" id="PZD70198.1"/>
    </source>
</evidence>
<evidence type="ECO:0000313" key="2">
    <source>
        <dbReference type="Proteomes" id="UP000248857"/>
    </source>
</evidence>
<keyword evidence="2" id="KW-1185">Reference proteome</keyword>
<proteinExistence type="predicted"/>